<dbReference type="EMBL" id="JACSDY010000010">
    <property type="protein sequence ID" value="KAF7416893.1"/>
    <property type="molecule type" value="Genomic_DNA"/>
</dbReference>
<evidence type="ECO:0000313" key="1">
    <source>
        <dbReference type="EMBL" id="KAF7416893.1"/>
    </source>
</evidence>
<gene>
    <name evidence="1" type="ORF">H0235_011424</name>
</gene>
<sequence>MTLLRNTIEPLGNNNKRSWENDLEPSEKGEMFSGHEFERTENGSFIQTKHRNIAIKLWTLYHKIFEHSTYRYILLKLSSLFFTAPTLFSEYFKEHIVGIPTMKLKSLVFVGDQKLSNSLEVVFGGQVLKNMTRL</sequence>
<name>A0A834NS57_VESPE</name>
<dbReference type="Proteomes" id="UP000600918">
    <property type="component" value="Unassembled WGS sequence"/>
</dbReference>
<reference evidence="1" key="1">
    <citation type="journal article" date="2020" name="G3 (Bethesda)">
        <title>High-Quality Assemblies for Three Invasive Social Wasps from the &lt;i&gt;Vespula&lt;/i&gt; Genus.</title>
        <authorList>
            <person name="Harrop T.W.R."/>
            <person name="Guhlin J."/>
            <person name="McLaughlin G.M."/>
            <person name="Permina E."/>
            <person name="Stockwell P."/>
            <person name="Gilligan J."/>
            <person name="Le Lec M.F."/>
            <person name="Gruber M.A.M."/>
            <person name="Quinn O."/>
            <person name="Lovegrove M."/>
            <person name="Duncan E.J."/>
            <person name="Remnant E.J."/>
            <person name="Van Eeckhoven J."/>
            <person name="Graham B."/>
            <person name="Knapp R.A."/>
            <person name="Langford K.W."/>
            <person name="Kronenberg Z."/>
            <person name="Press M.O."/>
            <person name="Eacker S.M."/>
            <person name="Wilson-Rankin E.E."/>
            <person name="Purcell J."/>
            <person name="Lester P.J."/>
            <person name="Dearden P.K."/>
        </authorList>
    </citation>
    <scope>NUCLEOTIDE SEQUENCE</scope>
    <source>
        <strain evidence="1">Volc-1</strain>
    </source>
</reference>
<proteinExistence type="predicted"/>
<comment type="caution">
    <text evidence="1">The sequence shown here is derived from an EMBL/GenBank/DDBJ whole genome shotgun (WGS) entry which is preliminary data.</text>
</comment>
<dbReference type="AlphaFoldDB" id="A0A834NS57"/>
<accession>A0A834NS57</accession>
<evidence type="ECO:0000313" key="2">
    <source>
        <dbReference type="Proteomes" id="UP000600918"/>
    </source>
</evidence>
<organism evidence="1 2">
    <name type="scientific">Vespula pensylvanica</name>
    <name type="common">Western yellow jacket</name>
    <name type="synonym">Wasp</name>
    <dbReference type="NCBI Taxonomy" id="30213"/>
    <lineage>
        <taxon>Eukaryota</taxon>
        <taxon>Metazoa</taxon>
        <taxon>Ecdysozoa</taxon>
        <taxon>Arthropoda</taxon>
        <taxon>Hexapoda</taxon>
        <taxon>Insecta</taxon>
        <taxon>Pterygota</taxon>
        <taxon>Neoptera</taxon>
        <taxon>Endopterygota</taxon>
        <taxon>Hymenoptera</taxon>
        <taxon>Apocrita</taxon>
        <taxon>Aculeata</taxon>
        <taxon>Vespoidea</taxon>
        <taxon>Vespidae</taxon>
        <taxon>Vespinae</taxon>
        <taxon>Vespula</taxon>
    </lineage>
</organism>
<keyword evidence="2" id="KW-1185">Reference proteome</keyword>
<protein>
    <submittedName>
        <fullName evidence="1">Uncharacterized protein</fullName>
    </submittedName>
</protein>